<dbReference type="PANTHER" id="PTHR30469">
    <property type="entry name" value="MULTIDRUG RESISTANCE PROTEIN MDTA"/>
    <property type="match status" value="1"/>
</dbReference>
<dbReference type="Pfam" id="PF25917">
    <property type="entry name" value="BSH_RND"/>
    <property type="match status" value="1"/>
</dbReference>
<name>A0A4P8L2W1_9BACT</name>
<reference evidence="5 6" key="1">
    <citation type="submission" date="2019-05" db="EMBL/GenBank/DDBJ databases">
        <title>The Complete Genome Sequence of the n-alkane-degrading Desulfoglaeba alkanexedens ALDC reveals multiple alkylsuccinate synthase gene clusters.</title>
        <authorList>
            <person name="Callaghan A.V."/>
            <person name="Davidova I.A."/>
            <person name="Duncan K.E."/>
            <person name="Morris B."/>
            <person name="McInerney M.J."/>
        </authorList>
    </citation>
    <scope>NUCLEOTIDE SEQUENCE [LARGE SCALE GENOMIC DNA]</scope>
    <source>
        <strain evidence="5 6">ALDC</strain>
    </source>
</reference>
<keyword evidence="6" id="KW-1185">Reference proteome</keyword>
<feature type="domain" description="Multidrug resistance protein MdtA-like barrel-sandwich hybrid" evidence="2">
    <location>
        <begin position="72"/>
        <end position="224"/>
    </location>
</feature>
<evidence type="ECO:0000259" key="4">
    <source>
        <dbReference type="Pfam" id="PF25989"/>
    </source>
</evidence>
<dbReference type="InterPro" id="IPR058792">
    <property type="entry name" value="Beta-barrel_RND_2"/>
</dbReference>
<dbReference type="KEGG" id="dax:FDQ92_07765"/>
<evidence type="ECO:0000313" key="6">
    <source>
        <dbReference type="Proteomes" id="UP000298602"/>
    </source>
</evidence>
<evidence type="ECO:0000256" key="1">
    <source>
        <dbReference type="ARBA" id="ARBA00009477"/>
    </source>
</evidence>
<dbReference type="Pfam" id="PF25989">
    <property type="entry name" value="YknX_C"/>
    <property type="match status" value="1"/>
</dbReference>
<feature type="domain" description="CusB-like beta-barrel" evidence="3">
    <location>
        <begin position="231"/>
        <end position="302"/>
    </location>
</feature>
<dbReference type="FunFam" id="2.40.30.170:FF:000010">
    <property type="entry name" value="Efflux RND transporter periplasmic adaptor subunit"/>
    <property type="match status" value="1"/>
</dbReference>
<feature type="domain" description="YknX-like C-terminal permuted SH3-like" evidence="4">
    <location>
        <begin position="308"/>
        <end position="378"/>
    </location>
</feature>
<dbReference type="Gene3D" id="2.40.50.100">
    <property type="match status" value="1"/>
</dbReference>
<dbReference type="RefSeq" id="WP_137424043.1">
    <property type="nucleotide sequence ID" value="NZ_CP040098.1"/>
</dbReference>
<dbReference type="EMBL" id="CP040098">
    <property type="protein sequence ID" value="QCQ22074.1"/>
    <property type="molecule type" value="Genomic_DNA"/>
</dbReference>
<dbReference type="InterPro" id="IPR058625">
    <property type="entry name" value="MdtA-like_BSH"/>
</dbReference>
<evidence type="ECO:0000313" key="5">
    <source>
        <dbReference type="EMBL" id="QCQ22074.1"/>
    </source>
</evidence>
<dbReference type="Gene3D" id="2.40.420.20">
    <property type="match status" value="1"/>
</dbReference>
<dbReference type="InterPro" id="IPR058637">
    <property type="entry name" value="YknX-like_C"/>
</dbReference>
<sequence length="400" mass="43696">MKRSKAYVLIAVVAIVLALLVVQVLRKQWQKDEELNGTAKASRVTVASVVQKEFADVISAVGTLKARETSPLSPKVAGTVSRVLVDIGERVKAGEVVIRLDRTNYDLGVKQAQAALAAAQASVPQADAKFEHAEKEFRRASELLEEKVIPQSRFDAAEAAFKSAREAVSYAKAQRDRAKAALETALEHLKDTEIRSPISGAVVERTVEIGQAVEPGVQLLRIVDQSYVKADIDLPEGDIGRVAIGATAMIMVDAYPGKEFPGKVVSINPMVDRQTRTFRVRIQVPNQQGKLMDGMFARVRLSVSKHRALAVPRDALSRLPGSGTYYVFVVEGNKAVKRAVEIGAVNDQWAEVMKGLVEGDKVVASQTGRLRSGMDVTVQDVWNKNETDRSGETTLQEDRR</sequence>
<dbReference type="Gene3D" id="1.10.287.470">
    <property type="entry name" value="Helix hairpin bin"/>
    <property type="match status" value="1"/>
</dbReference>
<dbReference type="NCBIfam" id="TIGR01730">
    <property type="entry name" value="RND_mfp"/>
    <property type="match status" value="1"/>
</dbReference>
<proteinExistence type="inferred from homology"/>
<dbReference type="GO" id="GO:1990281">
    <property type="term" value="C:efflux pump complex"/>
    <property type="evidence" value="ECO:0007669"/>
    <property type="project" value="TreeGrafter"/>
</dbReference>
<gene>
    <name evidence="5" type="ORF">FDQ92_07765</name>
</gene>
<protein>
    <submittedName>
        <fullName evidence="5">Efflux RND transporter periplasmic adaptor subunit</fullName>
    </submittedName>
</protein>
<dbReference type="SUPFAM" id="SSF111369">
    <property type="entry name" value="HlyD-like secretion proteins"/>
    <property type="match status" value="1"/>
</dbReference>
<dbReference type="Pfam" id="PF25954">
    <property type="entry name" value="Beta-barrel_RND_2"/>
    <property type="match status" value="1"/>
</dbReference>
<dbReference type="Gene3D" id="2.40.30.170">
    <property type="match status" value="1"/>
</dbReference>
<dbReference type="OrthoDB" id="9811754at2"/>
<dbReference type="GO" id="GO:0015562">
    <property type="term" value="F:efflux transmembrane transporter activity"/>
    <property type="evidence" value="ECO:0007669"/>
    <property type="project" value="TreeGrafter"/>
</dbReference>
<dbReference type="InterPro" id="IPR006143">
    <property type="entry name" value="RND_pump_MFP"/>
</dbReference>
<dbReference type="Proteomes" id="UP000298602">
    <property type="component" value="Chromosome"/>
</dbReference>
<accession>A0A4P8L2W1</accession>
<comment type="similarity">
    <text evidence="1">Belongs to the membrane fusion protein (MFP) (TC 8.A.1) family.</text>
</comment>
<evidence type="ECO:0000259" key="3">
    <source>
        <dbReference type="Pfam" id="PF25954"/>
    </source>
</evidence>
<dbReference type="AlphaFoldDB" id="A0A4P8L2W1"/>
<reference evidence="5 6" key="2">
    <citation type="submission" date="2019-05" db="EMBL/GenBank/DDBJ databases">
        <authorList>
            <person name="Suflita J.M."/>
            <person name="Marks C.R."/>
        </authorList>
    </citation>
    <scope>NUCLEOTIDE SEQUENCE [LARGE SCALE GENOMIC DNA]</scope>
    <source>
        <strain evidence="5 6">ALDC</strain>
    </source>
</reference>
<organism evidence="5 6">
    <name type="scientific">Desulfoglaeba alkanexedens ALDC</name>
    <dbReference type="NCBI Taxonomy" id="980445"/>
    <lineage>
        <taxon>Bacteria</taxon>
        <taxon>Pseudomonadati</taxon>
        <taxon>Thermodesulfobacteriota</taxon>
        <taxon>Syntrophobacteria</taxon>
        <taxon>Syntrophobacterales</taxon>
        <taxon>Syntrophobacteraceae</taxon>
        <taxon>Desulfoglaeba</taxon>
    </lineage>
</organism>
<evidence type="ECO:0000259" key="2">
    <source>
        <dbReference type="Pfam" id="PF25917"/>
    </source>
</evidence>